<dbReference type="InterPro" id="IPR036188">
    <property type="entry name" value="FAD/NAD-bd_sf"/>
</dbReference>
<dbReference type="SUPFAM" id="SSF54373">
    <property type="entry name" value="FAD-linked reductases, C-terminal domain"/>
    <property type="match status" value="1"/>
</dbReference>
<dbReference type="GO" id="GO:0009229">
    <property type="term" value="P:thiamine diphosphate biosynthetic process"/>
    <property type="evidence" value="ECO:0007669"/>
    <property type="project" value="UniProtKB-UniPathway"/>
</dbReference>
<keyword evidence="2" id="KW-0784">Thiamine biosynthesis</keyword>
<evidence type="ECO:0000256" key="3">
    <source>
        <dbReference type="ARBA" id="ARBA00023002"/>
    </source>
</evidence>
<dbReference type="GO" id="GO:0043799">
    <property type="term" value="F:glycine oxidase activity"/>
    <property type="evidence" value="ECO:0007669"/>
    <property type="project" value="UniProtKB-EC"/>
</dbReference>
<proteinExistence type="predicted"/>
<dbReference type="GO" id="GO:0009228">
    <property type="term" value="P:thiamine biosynthetic process"/>
    <property type="evidence" value="ECO:0007669"/>
    <property type="project" value="UniProtKB-KW"/>
</dbReference>
<feature type="domain" description="FAD dependent oxidoreductase" evidence="4">
    <location>
        <begin position="2"/>
        <end position="352"/>
    </location>
</feature>
<dbReference type="EMBL" id="MLJW01001229">
    <property type="protein sequence ID" value="OIQ79351.1"/>
    <property type="molecule type" value="Genomic_DNA"/>
</dbReference>
<dbReference type="UniPathway" id="UPA00060"/>
<dbReference type="SUPFAM" id="SSF51905">
    <property type="entry name" value="FAD/NAD(P)-binding domain"/>
    <property type="match status" value="1"/>
</dbReference>
<evidence type="ECO:0000256" key="1">
    <source>
        <dbReference type="ARBA" id="ARBA00004948"/>
    </source>
</evidence>
<evidence type="ECO:0000313" key="5">
    <source>
        <dbReference type="EMBL" id="OIQ79351.1"/>
    </source>
</evidence>
<name>A0A1J5QHA0_9ZZZZ</name>
<sequence length="381" mass="40395">MKVAVIGGGLAGLVTAWRLGQSGIDVTVIDPAPGSGASNVAGGMLAPVSEAWFGEEDRLALDLASHSLWPGFASDLEADSGVKIGFRTEGTIQFAFNQDDLRALKQTREFQLSLGLDVVELSGSQLRELEPLLSPNVLGASLVKSDHSVDNRALVVALIAACKANGIEFVKERAIGIEFEPGSEEKKVRAVRTSRQFIAATKIVIAAGAWSSQILGAESLGVRPIMGEILRVAPRGRATKTITHTIRGTVRGFTVYLVPRSNGDIVIGATQVETGFDLDPTAGGVFQLLRDAREVFPYLSEMRIVELMAGLRPGSPDNAPLLGPLPNREGMYAATGHYRNGVLLTPATGDVMRAHLTDAPIPEYALAFTPGRFTSLTGARG</sequence>
<dbReference type="EC" id="1.4.3.19" evidence="5"/>
<dbReference type="PANTHER" id="PTHR13847:SF289">
    <property type="entry name" value="GLYCINE OXIDASE"/>
    <property type="match status" value="1"/>
</dbReference>
<gene>
    <name evidence="5" type="primary">thiO_5</name>
    <name evidence="5" type="ORF">GALL_389080</name>
</gene>
<dbReference type="InterPro" id="IPR012727">
    <property type="entry name" value="Gly_oxidase_ThiO"/>
</dbReference>
<dbReference type="Gene3D" id="3.50.50.60">
    <property type="entry name" value="FAD/NAD(P)-binding domain"/>
    <property type="match status" value="1"/>
</dbReference>
<accession>A0A1J5QHA0</accession>
<comment type="pathway">
    <text evidence="1">Cofactor biosynthesis; thiamine diphosphate biosynthesis.</text>
</comment>
<dbReference type="Pfam" id="PF01266">
    <property type="entry name" value="DAO"/>
    <property type="match status" value="1"/>
</dbReference>
<dbReference type="Gene3D" id="3.30.9.10">
    <property type="entry name" value="D-Amino Acid Oxidase, subunit A, domain 2"/>
    <property type="match status" value="1"/>
</dbReference>
<dbReference type="InterPro" id="IPR006076">
    <property type="entry name" value="FAD-dep_OxRdtase"/>
</dbReference>
<organism evidence="5">
    <name type="scientific">mine drainage metagenome</name>
    <dbReference type="NCBI Taxonomy" id="410659"/>
    <lineage>
        <taxon>unclassified sequences</taxon>
        <taxon>metagenomes</taxon>
        <taxon>ecological metagenomes</taxon>
    </lineage>
</organism>
<dbReference type="PANTHER" id="PTHR13847">
    <property type="entry name" value="SARCOSINE DEHYDROGENASE-RELATED"/>
    <property type="match status" value="1"/>
</dbReference>
<dbReference type="AlphaFoldDB" id="A0A1J5QHA0"/>
<dbReference type="GO" id="GO:0005737">
    <property type="term" value="C:cytoplasm"/>
    <property type="evidence" value="ECO:0007669"/>
    <property type="project" value="TreeGrafter"/>
</dbReference>
<evidence type="ECO:0000259" key="4">
    <source>
        <dbReference type="Pfam" id="PF01266"/>
    </source>
</evidence>
<protein>
    <submittedName>
        <fullName evidence="5">Glycine oxidase</fullName>
        <ecNumber evidence="5">1.4.3.19</ecNumber>
    </submittedName>
</protein>
<reference evidence="5" key="1">
    <citation type="submission" date="2016-10" db="EMBL/GenBank/DDBJ databases">
        <title>Sequence of Gallionella enrichment culture.</title>
        <authorList>
            <person name="Poehlein A."/>
            <person name="Muehling M."/>
            <person name="Daniel R."/>
        </authorList>
    </citation>
    <scope>NUCLEOTIDE SEQUENCE</scope>
</reference>
<dbReference type="GO" id="GO:0050660">
    <property type="term" value="F:flavin adenine dinucleotide binding"/>
    <property type="evidence" value="ECO:0007669"/>
    <property type="project" value="InterPro"/>
</dbReference>
<comment type="caution">
    <text evidence="5">The sequence shown here is derived from an EMBL/GenBank/DDBJ whole genome shotgun (WGS) entry which is preliminary data.</text>
</comment>
<dbReference type="NCBIfam" id="TIGR02352">
    <property type="entry name" value="thiamin_ThiO"/>
    <property type="match status" value="1"/>
</dbReference>
<evidence type="ECO:0000256" key="2">
    <source>
        <dbReference type="ARBA" id="ARBA00022977"/>
    </source>
</evidence>
<keyword evidence="3 5" id="KW-0560">Oxidoreductase</keyword>